<dbReference type="Gene3D" id="3.40.50.1820">
    <property type="entry name" value="alpha/beta hydrolase"/>
    <property type="match status" value="1"/>
</dbReference>
<dbReference type="KEGG" id="chn:A605_12425"/>
<evidence type="ECO:0000313" key="2">
    <source>
        <dbReference type="EMBL" id="AGF73481.1"/>
    </source>
</evidence>
<dbReference type="AlphaFoldDB" id="M1PA10"/>
<dbReference type="SUPFAM" id="SSF53474">
    <property type="entry name" value="alpha/beta-Hydrolases"/>
    <property type="match status" value="1"/>
</dbReference>
<keyword evidence="3" id="KW-1185">Reference proteome</keyword>
<dbReference type="PATRIC" id="fig|1121362.3.peg.2524"/>
<evidence type="ECO:0000313" key="3">
    <source>
        <dbReference type="Proteomes" id="UP000011723"/>
    </source>
</evidence>
<dbReference type="RefSeq" id="WP_015401896.1">
    <property type="nucleotide sequence ID" value="NC_020302.1"/>
</dbReference>
<dbReference type="PANTHER" id="PTHR43798:SF33">
    <property type="entry name" value="HYDROLASE, PUTATIVE (AFU_ORTHOLOGUE AFUA_2G14860)-RELATED"/>
    <property type="match status" value="1"/>
</dbReference>
<dbReference type="STRING" id="1121362.A605_12425"/>
<dbReference type="Proteomes" id="UP000011723">
    <property type="component" value="Chromosome"/>
</dbReference>
<sequence>MNTEHTGPPEHTGRETTDVVFLHPTGRQPDSWTGVVRSLPGEVKPWLPNLGRGSFEEQRAAVEAFLDKNELRRVALVGHAMGAVAAVAVAAAQPQRITGLVLSQPQLFFDPSQVRNQIRALKLMPKFLLGRAGLDKASAIAALEQVQHIDLREKAKAITAPTLILATTEEPAGLPSAEQAAEIIPDATLAKVSGLSGTWYETDPARFVAEISPHLGVG</sequence>
<dbReference type="HOGENOM" id="CLU_119425_0_0_11"/>
<dbReference type="OrthoDB" id="4407290at2"/>
<dbReference type="EMBL" id="CP003697">
    <property type="protein sequence ID" value="AGF73481.1"/>
    <property type="molecule type" value="Genomic_DNA"/>
</dbReference>
<accession>M1PA10</accession>
<dbReference type="eggNOG" id="COG0596">
    <property type="taxonomic scope" value="Bacteria"/>
</dbReference>
<dbReference type="Pfam" id="PF12697">
    <property type="entry name" value="Abhydrolase_6"/>
    <property type="match status" value="1"/>
</dbReference>
<dbReference type="InterPro" id="IPR050266">
    <property type="entry name" value="AB_hydrolase_sf"/>
</dbReference>
<name>M1PA10_9CORY</name>
<proteinExistence type="predicted"/>
<protein>
    <recommendedName>
        <fullName evidence="1">AB hydrolase-1 domain-containing protein</fullName>
    </recommendedName>
</protein>
<evidence type="ECO:0000259" key="1">
    <source>
        <dbReference type="Pfam" id="PF12697"/>
    </source>
</evidence>
<dbReference type="InterPro" id="IPR000073">
    <property type="entry name" value="AB_hydrolase_1"/>
</dbReference>
<reference evidence="2 3" key="1">
    <citation type="journal article" date="2012" name="Stand. Genomic Sci.">
        <title>Genome sequence of the halotolerant bacterium Corynebacterium halotolerans type strain YIM 70093(T) (= DSM 44683(T)).</title>
        <authorList>
            <person name="Ruckert C."/>
            <person name="Albersmeier A."/>
            <person name="Al-Dilaimi A."/>
            <person name="Niehaus K."/>
            <person name="Szczepanowski R."/>
            <person name="Kalinowski J."/>
        </authorList>
    </citation>
    <scope>NUCLEOTIDE SEQUENCE [LARGE SCALE GENOMIC DNA]</scope>
    <source>
        <strain evidence="2">YIM 70093</strain>
    </source>
</reference>
<feature type="domain" description="AB hydrolase-1" evidence="1">
    <location>
        <begin position="19"/>
        <end position="208"/>
    </location>
</feature>
<dbReference type="GO" id="GO:0003824">
    <property type="term" value="F:catalytic activity"/>
    <property type="evidence" value="ECO:0007669"/>
    <property type="project" value="UniProtKB-ARBA"/>
</dbReference>
<gene>
    <name evidence="2" type="ORF">A605_12425</name>
</gene>
<dbReference type="GO" id="GO:0016020">
    <property type="term" value="C:membrane"/>
    <property type="evidence" value="ECO:0007669"/>
    <property type="project" value="TreeGrafter"/>
</dbReference>
<dbReference type="InterPro" id="IPR029058">
    <property type="entry name" value="AB_hydrolase_fold"/>
</dbReference>
<organism evidence="2 3">
    <name type="scientific">Corynebacterium halotolerans YIM 70093 = DSM 44683</name>
    <dbReference type="NCBI Taxonomy" id="1121362"/>
    <lineage>
        <taxon>Bacteria</taxon>
        <taxon>Bacillati</taxon>
        <taxon>Actinomycetota</taxon>
        <taxon>Actinomycetes</taxon>
        <taxon>Mycobacteriales</taxon>
        <taxon>Corynebacteriaceae</taxon>
        <taxon>Corynebacterium</taxon>
    </lineage>
</organism>
<dbReference type="PANTHER" id="PTHR43798">
    <property type="entry name" value="MONOACYLGLYCEROL LIPASE"/>
    <property type="match status" value="1"/>
</dbReference>